<reference evidence="1 2" key="1">
    <citation type="submission" date="2020-08" db="EMBL/GenBank/DDBJ databases">
        <title>A Genomic Blueprint of the Chicken Gut Microbiome.</title>
        <authorList>
            <person name="Gilroy R."/>
            <person name="Ravi A."/>
            <person name="Getino M."/>
            <person name="Pursley I."/>
            <person name="Horton D.L."/>
            <person name="Alikhan N.-F."/>
            <person name="Baker D."/>
            <person name="Gharbi K."/>
            <person name="Hall N."/>
            <person name="Watson M."/>
            <person name="Adriaenssens E.M."/>
            <person name="Foster-Nyarko E."/>
            <person name="Jarju S."/>
            <person name="Secka A."/>
            <person name="Antonio M."/>
            <person name="Oren A."/>
            <person name="Chaudhuri R."/>
            <person name="La Ragione R.M."/>
            <person name="Hildebrand F."/>
            <person name="Pallen M.J."/>
        </authorList>
    </citation>
    <scope>NUCLEOTIDE SEQUENCE [LARGE SCALE GENOMIC DNA]</scope>
    <source>
        <strain evidence="1 2">Sa2BVA9</strain>
    </source>
</reference>
<proteinExistence type="predicted"/>
<gene>
    <name evidence="1" type="ORF">H9647_19490</name>
</gene>
<evidence type="ECO:0000313" key="1">
    <source>
        <dbReference type="EMBL" id="MBD7970252.1"/>
    </source>
</evidence>
<comment type="caution">
    <text evidence="1">The sequence shown here is derived from an EMBL/GenBank/DDBJ whole genome shotgun (WGS) entry which is preliminary data.</text>
</comment>
<keyword evidence="2" id="KW-1185">Reference proteome</keyword>
<accession>A0ABR8T398</accession>
<name>A0ABR8T398_9BACL</name>
<evidence type="ECO:0000313" key="2">
    <source>
        <dbReference type="Proteomes" id="UP000608071"/>
    </source>
</evidence>
<protein>
    <submittedName>
        <fullName evidence="1">Uncharacterized protein</fullName>
    </submittedName>
</protein>
<dbReference type="RefSeq" id="WP_191803157.1">
    <property type="nucleotide sequence ID" value="NZ_JACSQL010000011.1"/>
</dbReference>
<dbReference type="Proteomes" id="UP000608071">
    <property type="component" value="Unassembled WGS sequence"/>
</dbReference>
<organism evidence="1 2">
    <name type="scientific">Paenibacillus gallinarum</name>
    <dbReference type="NCBI Taxonomy" id="2762232"/>
    <lineage>
        <taxon>Bacteria</taxon>
        <taxon>Bacillati</taxon>
        <taxon>Bacillota</taxon>
        <taxon>Bacilli</taxon>
        <taxon>Bacillales</taxon>
        <taxon>Paenibacillaceae</taxon>
        <taxon>Paenibacillus</taxon>
    </lineage>
</organism>
<dbReference type="EMBL" id="JACSQL010000011">
    <property type="protein sequence ID" value="MBD7970252.1"/>
    <property type="molecule type" value="Genomic_DNA"/>
</dbReference>
<sequence length="185" mass="21033">MNIQTDLQVLMPTAQAIEFNHLQGYTGSITEDIKTFRGMPYFITDGHRVMAFEFVTYADYLLIEIACVATNNIDYYAILADGYGARYDGPKVEWNDPQSYQLMTRALEEVVIPEARKANIKGLALDSQLITYNKEWMKMCVDRGIVTNMNGAFGIPFTTDFGAYTLSNDDPVFNRKMDTDEDLPF</sequence>